<dbReference type="AlphaFoldDB" id="A0A9D1A6S9"/>
<evidence type="ECO:0000313" key="1">
    <source>
        <dbReference type="EMBL" id="HIR08882.1"/>
    </source>
</evidence>
<protein>
    <submittedName>
        <fullName evidence="1">Uncharacterized protein</fullName>
    </submittedName>
</protein>
<comment type="caution">
    <text evidence="1">The sequence shown here is derived from an EMBL/GenBank/DDBJ whole genome shotgun (WGS) entry which is preliminary data.</text>
</comment>
<dbReference type="EMBL" id="DVGD01000015">
    <property type="protein sequence ID" value="HIR08882.1"/>
    <property type="molecule type" value="Genomic_DNA"/>
</dbReference>
<evidence type="ECO:0000313" key="2">
    <source>
        <dbReference type="Proteomes" id="UP000824258"/>
    </source>
</evidence>
<organism evidence="1 2">
    <name type="scientific">Candidatus Avoscillospira stercoripullorum</name>
    <dbReference type="NCBI Taxonomy" id="2840709"/>
    <lineage>
        <taxon>Bacteria</taxon>
        <taxon>Bacillati</taxon>
        <taxon>Bacillota</taxon>
        <taxon>Clostridia</taxon>
        <taxon>Eubacteriales</taxon>
        <taxon>Oscillospiraceae</taxon>
        <taxon>Oscillospiraceae incertae sedis</taxon>
        <taxon>Candidatus Avoscillospira</taxon>
    </lineage>
</organism>
<dbReference type="Proteomes" id="UP000824258">
    <property type="component" value="Unassembled WGS sequence"/>
</dbReference>
<reference evidence="1" key="1">
    <citation type="submission" date="2020-10" db="EMBL/GenBank/DDBJ databases">
        <authorList>
            <person name="Gilroy R."/>
        </authorList>
    </citation>
    <scope>NUCLEOTIDE SEQUENCE</scope>
    <source>
        <strain evidence="1">ChiHjej9B8-7071</strain>
    </source>
</reference>
<sequence length="367" mass="37716">MNLAFAVRDRRLTRKGLEPLAADTAGHITFTVDFDAEWTGMVKVVVFENGESRAEVLYTGQAEIPAAVLGAGELYVSVNGYRSQGDTVAIVRTVAMARPVQILPAGAAPAGDPTAYTPTLLEQILAAAGEAGTAAAEAQAVKNELLADKEAGLFTGETGPAGESATIAVDGAEEGEEAAVYNLGTARNARLRFILPRGTGIAEIVDNWDGTWTVVFSNGEIQTLRAPGTLDNPGEAVLSAAVADYLTAHPPAAGADGRGITAITYVPGENQWIFTFSDGESEEVAGPAIPAVSGSLESTSNETAASSAALRTAYLLASAAMAKGGGTFTGAVYAAVQTPSESLLRNTSLTAAETTPGGDGEICWQYE</sequence>
<reference evidence="1" key="2">
    <citation type="journal article" date="2021" name="PeerJ">
        <title>Extensive microbial diversity within the chicken gut microbiome revealed by metagenomics and culture.</title>
        <authorList>
            <person name="Gilroy R."/>
            <person name="Ravi A."/>
            <person name="Getino M."/>
            <person name="Pursley I."/>
            <person name="Horton D.L."/>
            <person name="Alikhan N.F."/>
            <person name="Baker D."/>
            <person name="Gharbi K."/>
            <person name="Hall N."/>
            <person name="Watson M."/>
            <person name="Adriaenssens E.M."/>
            <person name="Foster-Nyarko E."/>
            <person name="Jarju S."/>
            <person name="Secka A."/>
            <person name="Antonio M."/>
            <person name="Oren A."/>
            <person name="Chaudhuri R.R."/>
            <person name="La Ragione R."/>
            <person name="Hildebrand F."/>
            <person name="Pallen M.J."/>
        </authorList>
    </citation>
    <scope>NUCLEOTIDE SEQUENCE</scope>
    <source>
        <strain evidence="1">ChiHjej9B8-7071</strain>
    </source>
</reference>
<proteinExistence type="predicted"/>
<accession>A0A9D1A6S9</accession>
<name>A0A9D1A6S9_9FIRM</name>
<gene>
    <name evidence="1" type="ORF">IAA70_00600</name>
</gene>